<evidence type="ECO:0000313" key="2">
    <source>
        <dbReference type="EMBL" id="MCT8335972.1"/>
    </source>
</evidence>
<reference evidence="2" key="1">
    <citation type="submission" date="2019-06" db="EMBL/GenBank/DDBJ databases">
        <title>Methanoculleus strain from Tamsui River, Taipei, Taiwan.</title>
        <authorList>
            <person name="You Y.-T."/>
            <person name="Chen S.-C."/>
            <person name="Lai S.-J."/>
            <person name="Lee Y.-C."/>
            <person name="Lai M.-C."/>
        </authorList>
    </citation>
    <scope>NUCLEOTIDE SEQUENCE</scope>
    <source>
        <strain evidence="2">Afa-1</strain>
    </source>
</reference>
<evidence type="ECO:0000313" key="3">
    <source>
        <dbReference type="Proteomes" id="UP001065682"/>
    </source>
</evidence>
<keyword evidence="2" id="KW-0418">Kinase</keyword>
<dbReference type="InterPro" id="IPR001048">
    <property type="entry name" value="Asp/Glu/Uridylate_kinase"/>
</dbReference>
<proteinExistence type="predicted"/>
<sequence>MDSPRSPLVVKVGGSLFDRVVSLLDLFREAGRPVLIVPGGGKFADLVRRLDVSEDAAHWMAIAGMEQFAWYIASHGIPATTAVALPAGVTVLLPYCALRESDPLPHSWDVTSDTIAAWVARELSSDLLLLKSVDGIHHRRRLLERVEDPTITPDEVDPTFIRFVFEHGIAARVINGRHDDRVRRALRDEPVIGTLVDPRF</sequence>
<organism evidence="2 3">
    <name type="scientific">Methanoculleus formosensis</name>
    <dbReference type="NCBI Taxonomy" id="2590886"/>
    <lineage>
        <taxon>Archaea</taxon>
        <taxon>Methanobacteriati</taxon>
        <taxon>Methanobacteriota</taxon>
        <taxon>Stenosarchaea group</taxon>
        <taxon>Methanomicrobia</taxon>
        <taxon>Methanomicrobiales</taxon>
        <taxon>Methanomicrobiaceae</taxon>
        <taxon>Methanoculleus</taxon>
    </lineage>
</organism>
<evidence type="ECO:0000259" key="1">
    <source>
        <dbReference type="Pfam" id="PF00696"/>
    </source>
</evidence>
<keyword evidence="2" id="KW-0808">Transferase</keyword>
<dbReference type="RefSeq" id="WP_261596031.1">
    <property type="nucleotide sequence ID" value="NZ_VHLL01000001.1"/>
</dbReference>
<protein>
    <submittedName>
        <fullName evidence="2">Uridylate kinase</fullName>
    </submittedName>
</protein>
<gene>
    <name evidence="2" type="ORF">FKB36_00285</name>
</gene>
<dbReference type="InterPro" id="IPR036393">
    <property type="entry name" value="AceGlu_kinase-like_sf"/>
</dbReference>
<dbReference type="AlphaFoldDB" id="A0A9E4ZHY6"/>
<dbReference type="GO" id="GO:0016301">
    <property type="term" value="F:kinase activity"/>
    <property type="evidence" value="ECO:0007669"/>
    <property type="project" value="UniProtKB-KW"/>
</dbReference>
<name>A0A9E4ZHY6_9EURY</name>
<dbReference type="InterPro" id="IPR011375">
    <property type="entry name" value="MfnE"/>
</dbReference>
<comment type="caution">
    <text evidence="2">The sequence shown here is derived from an EMBL/GenBank/DDBJ whole genome shotgun (WGS) entry which is preliminary data.</text>
</comment>
<feature type="domain" description="Aspartate/glutamate/uridylate kinase" evidence="1">
    <location>
        <begin position="8"/>
        <end position="146"/>
    </location>
</feature>
<keyword evidence="3" id="KW-1185">Reference proteome</keyword>
<dbReference type="EMBL" id="VHLL01000001">
    <property type="protein sequence ID" value="MCT8335972.1"/>
    <property type="molecule type" value="Genomic_DNA"/>
</dbReference>
<dbReference type="PIRSF" id="PIRSF004857">
    <property type="entry name" value="Kin_aa_kin"/>
    <property type="match status" value="1"/>
</dbReference>
<dbReference type="Pfam" id="PF00696">
    <property type="entry name" value="AA_kinase"/>
    <property type="match status" value="1"/>
</dbReference>
<dbReference type="Proteomes" id="UP001065682">
    <property type="component" value="Unassembled WGS sequence"/>
</dbReference>
<accession>A0A9E4ZHY6</accession>
<dbReference type="Gene3D" id="3.40.1160.10">
    <property type="entry name" value="Acetylglutamate kinase-like"/>
    <property type="match status" value="1"/>
</dbReference>
<dbReference type="SUPFAM" id="SSF53633">
    <property type="entry name" value="Carbamate kinase-like"/>
    <property type="match status" value="1"/>
</dbReference>